<dbReference type="AlphaFoldDB" id="A0A6G1EU97"/>
<keyword evidence="2" id="KW-0812">Transmembrane</keyword>
<dbReference type="InterPro" id="IPR045238">
    <property type="entry name" value="Tim23-like"/>
</dbReference>
<gene>
    <name evidence="5" type="ORF">E2562_038109</name>
</gene>
<dbReference type="PANTHER" id="PTHR15371:SF2">
    <property type="entry name" value="OUTER ENVELOPE PORE PROTEIN 16-1, CHLOROPLASTIC"/>
    <property type="match status" value="1"/>
</dbReference>
<keyword evidence="4" id="KW-0472">Membrane</keyword>
<comment type="subcellular location">
    <subcellularLocation>
        <location evidence="1">Membrane</location>
        <topology evidence="1">Multi-pass membrane protein</topology>
    </subcellularLocation>
</comment>
<dbReference type="GO" id="GO:0009707">
    <property type="term" value="C:chloroplast outer membrane"/>
    <property type="evidence" value="ECO:0007669"/>
    <property type="project" value="TreeGrafter"/>
</dbReference>
<evidence type="ECO:0000313" key="6">
    <source>
        <dbReference type="Proteomes" id="UP000479710"/>
    </source>
</evidence>
<dbReference type="PANTHER" id="PTHR15371">
    <property type="entry name" value="TIM23"/>
    <property type="match status" value="1"/>
</dbReference>
<evidence type="ECO:0000256" key="1">
    <source>
        <dbReference type="ARBA" id="ARBA00004141"/>
    </source>
</evidence>
<dbReference type="GO" id="GO:0015171">
    <property type="term" value="F:amino acid transmembrane transporter activity"/>
    <property type="evidence" value="ECO:0007669"/>
    <property type="project" value="TreeGrafter"/>
</dbReference>
<dbReference type="OrthoDB" id="75343at2759"/>
<keyword evidence="6" id="KW-1185">Reference proteome</keyword>
<evidence type="ECO:0000256" key="3">
    <source>
        <dbReference type="ARBA" id="ARBA00022989"/>
    </source>
</evidence>
<name>A0A6G1EU97_9ORYZ</name>
<dbReference type="Proteomes" id="UP000479710">
    <property type="component" value="Unassembled WGS sequence"/>
</dbReference>
<keyword evidence="3" id="KW-1133">Transmembrane helix</keyword>
<proteinExistence type="predicted"/>
<reference evidence="5 6" key="1">
    <citation type="submission" date="2019-11" db="EMBL/GenBank/DDBJ databases">
        <title>Whole genome sequence of Oryza granulata.</title>
        <authorList>
            <person name="Li W."/>
        </authorList>
    </citation>
    <scope>NUCLEOTIDE SEQUENCE [LARGE SCALE GENOMIC DNA]</scope>
    <source>
        <strain evidence="6">cv. Menghai</strain>
        <tissue evidence="5">Leaf</tissue>
    </source>
</reference>
<protein>
    <submittedName>
        <fullName evidence="5">Uncharacterized protein</fullName>
    </submittedName>
</protein>
<comment type="caution">
    <text evidence="5">The sequence shown here is derived from an EMBL/GenBank/DDBJ whole genome shotgun (WGS) entry which is preliminary data.</text>
</comment>
<evidence type="ECO:0000313" key="5">
    <source>
        <dbReference type="EMBL" id="KAF0928197.1"/>
    </source>
</evidence>
<dbReference type="EMBL" id="SPHZ02000003">
    <property type="protein sequence ID" value="KAF0928197.1"/>
    <property type="molecule type" value="Genomic_DNA"/>
</dbReference>
<sequence>MEQIEALAEEIQPLLSEVRDSDLLKDVEIIAKGLADASGSMAHNGFSGSLTSPRFDLAVDMGHPFLNRTVDGFLKIGTVGACKVAADGTFDCLHRARRRAVSSLLLALTASSVFGSGARQAGASATKLGEKRRRLRSRSA</sequence>
<evidence type="ECO:0000256" key="2">
    <source>
        <dbReference type="ARBA" id="ARBA00022692"/>
    </source>
</evidence>
<evidence type="ECO:0000256" key="4">
    <source>
        <dbReference type="ARBA" id="ARBA00023136"/>
    </source>
</evidence>
<organism evidence="5 6">
    <name type="scientific">Oryza meyeriana var. granulata</name>
    <dbReference type="NCBI Taxonomy" id="110450"/>
    <lineage>
        <taxon>Eukaryota</taxon>
        <taxon>Viridiplantae</taxon>
        <taxon>Streptophyta</taxon>
        <taxon>Embryophyta</taxon>
        <taxon>Tracheophyta</taxon>
        <taxon>Spermatophyta</taxon>
        <taxon>Magnoliopsida</taxon>
        <taxon>Liliopsida</taxon>
        <taxon>Poales</taxon>
        <taxon>Poaceae</taxon>
        <taxon>BOP clade</taxon>
        <taxon>Oryzoideae</taxon>
        <taxon>Oryzeae</taxon>
        <taxon>Oryzinae</taxon>
        <taxon>Oryza</taxon>
        <taxon>Oryza meyeriana</taxon>
    </lineage>
</organism>
<accession>A0A6G1EU97</accession>
<dbReference type="GO" id="GO:0045037">
    <property type="term" value="P:protein import into chloroplast stroma"/>
    <property type="evidence" value="ECO:0007669"/>
    <property type="project" value="TreeGrafter"/>
</dbReference>